<comment type="caution">
    <text evidence="2">The sequence shown here is derived from an EMBL/GenBank/DDBJ whole genome shotgun (WGS) entry which is preliminary data.</text>
</comment>
<accession>A0A9Q3IVC5</accession>
<feature type="region of interest" description="Disordered" evidence="1">
    <location>
        <begin position="109"/>
        <end position="130"/>
    </location>
</feature>
<gene>
    <name evidence="2" type="ORF">O181_090394</name>
</gene>
<dbReference type="EMBL" id="AVOT02056319">
    <property type="protein sequence ID" value="MBW0550679.1"/>
    <property type="molecule type" value="Genomic_DNA"/>
</dbReference>
<reference evidence="2" key="1">
    <citation type="submission" date="2021-03" db="EMBL/GenBank/DDBJ databases">
        <title>Draft genome sequence of rust myrtle Austropuccinia psidii MF-1, a brazilian biotype.</title>
        <authorList>
            <person name="Quecine M.C."/>
            <person name="Pachon D.M.R."/>
            <person name="Bonatelli M.L."/>
            <person name="Correr F.H."/>
            <person name="Franceschini L.M."/>
            <person name="Leite T.F."/>
            <person name="Margarido G.R.A."/>
            <person name="Almeida C.A."/>
            <person name="Ferrarezi J.A."/>
            <person name="Labate C.A."/>
        </authorList>
    </citation>
    <scope>NUCLEOTIDE SEQUENCE</scope>
    <source>
        <strain evidence="2">MF-1</strain>
    </source>
</reference>
<dbReference type="OrthoDB" id="2506837at2759"/>
<evidence type="ECO:0000256" key="1">
    <source>
        <dbReference type="SAM" id="MobiDB-lite"/>
    </source>
</evidence>
<protein>
    <submittedName>
        <fullName evidence="2">Uncharacterized protein</fullName>
    </submittedName>
</protein>
<dbReference type="Proteomes" id="UP000765509">
    <property type="component" value="Unassembled WGS sequence"/>
</dbReference>
<evidence type="ECO:0000313" key="2">
    <source>
        <dbReference type="EMBL" id="MBW0550679.1"/>
    </source>
</evidence>
<evidence type="ECO:0000313" key="3">
    <source>
        <dbReference type="Proteomes" id="UP000765509"/>
    </source>
</evidence>
<keyword evidence="3" id="KW-1185">Reference proteome</keyword>
<dbReference type="AlphaFoldDB" id="A0A9Q3IVC5"/>
<name>A0A9Q3IVC5_9BASI</name>
<sequence length="130" mass="14840">MCRVYEEIGKASTNECKWSQAHIHIESKAANPTAFDMFQKDYQFIFLTLNGSIIALNLRKPSCANIASIAFLPYKLQSICGKQHSDKKLSEKKFSDEYWEESTQDYSLSHEIVGEEDNDSSTNPEDFDSD</sequence>
<proteinExistence type="predicted"/>
<organism evidence="2 3">
    <name type="scientific">Austropuccinia psidii MF-1</name>
    <dbReference type="NCBI Taxonomy" id="1389203"/>
    <lineage>
        <taxon>Eukaryota</taxon>
        <taxon>Fungi</taxon>
        <taxon>Dikarya</taxon>
        <taxon>Basidiomycota</taxon>
        <taxon>Pucciniomycotina</taxon>
        <taxon>Pucciniomycetes</taxon>
        <taxon>Pucciniales</taxon>
        <taxon>Sphaerophragmiaceae</taxon>
        <taxon>Austropuccinia</taxon>
    </lineage>
</organism>
<feature type="compositionally biased region" description="Acidic residues" evidence="1">
    <location>
        <begin position="114"/>
        <end position="130"/>
    </location>
</feature>